<dbReference type="InterPro" id="IPR025592">
    <property type="entry name" value="DUF4347"/>
</dbReference>
<comment type="caution">
    <text evidence="5">The sequence shown here is derived from an EMBL/GenBank/DDBJ whole genome shotgun (WGS) entry which is preliminary data.</text>
</comment>
<dbReference type="Proteomes" id="UP000241618">
    <property type="component" value="Unassembled WGS sequence"/>
</dbReference>
<dbReference type="Pfam" id="PF18483">
    <property type="entry name" value="Lectin_L-type_dom"/>
    <property type="match status" value="1"/>
</dbReference>
<evidence type="ECO:0000313" key="6">
    <source>
        <dbReference type="Proteomes" id="UP000241405"/>
    </source>
</evidence>
<dbReference type="CDD" id="cd01951">
    <property type="entry name" value="lectin_L-type"/>
    <property type="match status" value="1"/>
</dbReference>
<feature type="domain" description="GEVED" evidence="3">
    <location>
        <begin position="568"/>
        <end position="642"/>
    </location>
</feature>
<evidence type="ECO:0000313" key="7">
    <source>
        <dbReference type="Proteomes" id="UP000241618"/>
    </source>
</evidence>
<sequence>MHKIISAFLLFIFIYGNNWFSNKQPIADRLVIVDQYIVSDPFFSNHLESYQEIDSFDDFIFHLSYASYSQTVDIFAHGQSGEIRFGNDVLTLTNIDQYKQQINKMGQILGENGVINFLGCDLGETEEGQKLLHRFSILSGVTVLASINKTGNEDLGGDWELELAYGKKDIQFTPLPQYFHFPDVLADGDCDVSGLVGATTKSNTQYEIINGSPLVIHHIAAGGNGVFKNGQRQSFQQNNYTCSGTFPYMHVEDGSSGEYCNYKDFLMSSVTGSGTDVDPFTVWSSRYWDRNGNNSYDGSDIKIITQVTYENGKEYFDQHYCLESFDDSNTVNIGLSQGFDTFLNGGDAGAAFTLPYNSANYQPGSAPYSLVGVTKNYSIDDQFMGYLELDLSWDRYFSGSYSTMIGSSLGSAPFHLDNTLDTNTGTDNGIGVQWDLGIVNSATNYSVRLLFSTVGGAIFIADDYDLGDAPDTSASTANGDYQTTFDNGGAGHAFADTDGDSQNDISLGILWDFDDGSLQNIGANSDNLDNHNDEDGVTWTDTFVRGGSLDLAVTITKDPESTLVGLQLYAWADWNQDGDWNDAGEQVILDSTALPSTQNYSIAVPADASVGNTYLRVRVCSNVGCNTTQGLVGDGEVEDYFMTVVAPQISGFVFHDDGSGGGTATNGVKDGTETGLGIAVPIVAHNTTTGLCYATNSDPTTGAYTITAGSAGTYKVYEAVNETNVISPICPPTLATINPTTGVSSGGTIGDPIAHLSTTANITTVTAGVITNVNFGDLAITNQFPTCDTSAYLTKNVPREFYQVNLVTATETQLGLTHATSYNGIGYSVAQNLLWGVYPPGGSTNSDIVAFNSQHQAVLTINVPEINGISFPAGDVTDDDILVLVSGGTQGQRFYFIDVNPNSETYGQYLGRSAKTNISVGDIAIHPLDTSLVWGVHSSKKLYRYNLTIDRQTNTYNATIANVGQSTITPTSGAVGALYFDNQGFMYASDNDTGGLWRFDLSDLSAPSSSLLTATFLTNGQPASGNDGARCRYAPVPIDFGDAPNSYSTDLASGGPRHQTDIGLPYLGANGPDNENDGLPSASADGDDSNGLADDEDGFVQPTITTVLVAGSSVTMTVPVVSSSSDNLYGWIDFDNSGTFEADERASVAVTASGNSILNFTVPVDVEIIDTYVRLRICSSGESCDTPLGSSGDGEVEDHAISLKPPGDLSLTLDLEPGVNVTLGIPFNVVVSVANAGTTIALNTKVTLPIPAGYSFVRAYEGDGVTLTSIYDSSTGELDIGAVGLGFNDYAVIRLAPQSATAPAIHAEIIQAAINDIDSTPNNGFGNGEDDTDVVTPNITNIVQPNICEAPVVYEGGDAYLSADGEYVVTEAQTNQQGYLWSYDYIDLNQPMYAELAVYLGDRACNTGCPNGIESGADGMTFVLSADSRDLNAVGSFGGWLGVGDIFGATPVSPSIVFEFDTFDNTFIGATDDAVGGQFIDHTGVYLNGDVYTPSAANTLIAATSVAGGELEDGRYHIAQFEWDPTTNQFTYYMDGVMIGQFTRDIRNDIGNNMVRFGFTGSTGDGYNLQKGCFTDAPNVLGSDFGDAVDTTSGTAINDYTTQYNHNGAHHVQVDSDDNGSIDLRLGNLWDADLGDLQNIHATADDNHNIADEDGVTVPFIANKGQNVAININVVEDGARLGTGQRIYGWLDLNLDGDWDDSGEQIISDTSANIGNNNFNVLIPNNAVVGYSYLRIRLCSDVDCNSPVGRANDGEVEDYRILISDLVGNNQCDSILQTIRPVSSSTYTYTSLDVPSNPVTFSNIIDPVAITNQTNIANLNAIGFNRVDGLIYGTFTDMSQSERIHHLFVTDKTGTSFIDLGEIRAESSATIRRLQDGETFGFSAGDSLRNSGYSTTSATSTTLSSPTAGDVTIDGNYLIIWRTSWDSLVKVNLATQTFTTIPLSIGVMGGSIGGGPIDVGADLAISSQSGNGYVLDLNGDALYKIDLATGAITSQPLTYFGAEPTLDVNLKLQAGALVMDNGISLYAITNGGNHDSDNNGIIDLNDRAVVYRVNVITNEVEYVTASDRGSLQGNDGAGCYDSTDYGDAADTYGEASHAYWDSAVDGSTDLYLGNRWDPEFGQWFTADASGDDTNGQNDEDLTIPNQIVVETSTNLPIDVVGSGFVSIWVDLNNNGVFTDTNEFLIDDEPVVTGINNIAITLDAASAEGFNGYTVMRVRLCSAINSCNTFSGSASNGEVEDHWFELLNRIVLNGLVFEDNGVGGANAAHDGIQEGTEIGLGNFTVTVTLNESGVTGYNIGDVIATEVTSGDGRYKFVLGVDFSTKDLLLDVVKQADWINISEADVSSTSQAASVSVIDSQIAINANAGDEVFALNFGKVKEPRMEPDNFHDVTPGKSVLLPHKFTAATTGSVAFSIINLSASPANNSWNSVLYRDNDCNGIIDGADTQITAPITVIGNSAVCLLSKVFVPSNVPMNGQYHYDIEANMTFSDSTNTGHGITRSVLDKDTVRATFSGAGELTLSKTVRNITQNGAIITSNDAQPGDVLEYVVSFSNTSNAPITDVKVFDNTPIFTLLEQPVLCSNSLMPASLICNVVTKDGTNMAGYEGNITWELSGSLAGGESGFVVYRVTIQ</sequence>
<evidence type="ECO:0000259" key="3">
    <source>
        <dbReference type="Pfam" id="PF20009"/>
    </source>
</evidence>
<evidence type="ECO:0000256" key="1">
    <source>
        <dbReference type="SAM" id="MobiDB-lite"/>
    </source>
</evidence>
<dbReference type="Proteomes" id="UP000241405">
    <property type="component" value="Unassembled WGS sequence"/>
</dbReference>
<dbReference type="Pfam" id="PF14252">
    <property type="entry name" value="DUF4347"/>
    <property type="match status" value="1"/>
</dbReference>
<feature type="domain" description="DUF4347" evidence="2">
    <location>
        <begin position="63"/>
        <end position="170"/>
    </location>
</feature>
<feature type="domain" description="GEVED" evidence="3">
    <location>
        <begin position="1687"/>
        <end position="1761"/>
    </location>
</feature>
<feature type="domain" description="GEVED" evidence="3">
    <location>
        <begin position="2165"/>
        <end position="2243"/>
    </location>
</feature>
<evidence type="ECO:0000259" key="2">
    <source>
        <dbReference type="Pfam" id="PF14252"/>
    </source>
</evidence>
<reference evidence="6 7" key="1">
    <citation type="submission" date="2018-03" db="EMBL/GenBank/DDBJ databases">
        <title>Whole genome sequencing of Histamine producing bacteria.</title>
        <authorList>
            <person name="Butler K."/>
        </authorList>
    </citation>
    <scope>NUCLEOTIDE SEQUENCE [LARGE SCALE GENOMIC DNA]</scope>
    <source>
        <strain evidence="5 7">FS-6.1</strain>
        <strain evidence="4 6">FS-6.2</strain>
    </source>
</reference>
<dbReference type="EMBL" id="PYMP01000017">
    <property type="protein sequence ID" value="PSU49329.1"/>
    <property type="molecule type" value="Genomic_DNA"/>
</dbReference>
<evidence type="ECO:0000313" key="5">
    <source>
        <dbReference type="EMBL" id="PSU49329.1"/>
    </source>
</evidence>
<organism evidence="5 7">
    <name type="scientific">Photobacterium phosphoreum</name>
    <dbReference type="NCBI Taxonomy" id="659"/>
    <lineage>
        <taxon>Bacteria</taxon>
        <taxon>Pseudomonadati</taxon>
        <taxon>Pseudomonadota</taxon>
        <taxon>Gammaproteobacteria</taxon>
        <taxon>Vibrionales</taxon>
        <taxon>Vibrionaceae</taxon>
        <taxon>Photobacterium</taxon>
    </lineage>
</organism>
<keyword evidence="6" id="KW-1185">Reference proteome</keyword>
<dbReference type="InterPro" id="IPR056573">
    <property type="entry name" value="Lectin_L-type_dom"/>
</dbReference>
<feature type="domain" description="GEVED" evidence="3">
    <location>
        <begin position="1127"/>
        <end position="1201"/>
    </location>
</feature>
<dbReference type="InterPro" id="IPR045474">
    <property type="entry name" value="GEVED"/>
</dbReference>
<dbReference type="SUPFAM" id="SSF49899">
    <property type="entry name" value="Concanavalin A-like lectins/glucanases"/>
    <property type="match status" value="1"/>
</dbReference>
<accession>A0A2T3JK84</accession>
<dbReference type="EMBL" id="PYMO01000015">
    <property type="protein sequence ID" value="PSU23559.1"/>
    <property type="molecule type" value="Genomic_DNA"/>
</dbReference>
<gene>
    <name evidence="5" type="ORF">C9J18_16095</name>
    <name evidence="4" type="ORF">CTM96_13930</name>
</gene>
<dbReference type="InterPro" id="IPR047589">
    <property type="entry name" value="DUF11_rpt"/>
</dbReference>
<proteinExistence type="predicted"/>
<feature type="compositionally biased region" description="Acidic residues" evidence="1">
    <location>
        <begin position="1085"/>
        <end position="1097"/>
    </location>
</feature>
<dbReference type="RefSeq" id="WP_107190574.1">
    <property type="nucleotide sequence ID" value="NZ_PYMN01000016.1"/>
</dbReference>
<protein>
    <submittedName>
        <fullName evidence="5">Uncharacterized protein</fullName>
    </submittedName>
</protein>
<name>A0A2T3JK84_PHOPO</name>
<evidence type="ECO:0000313" key="4">
    <source>
        <dbReference type="EMBL" id="PSU23559.1"/>
    </source>
</evidence>
<dbReference type="NCBIfam" id="TIGR01451">
    <property type="entry name" value="B_ant_repeat"/>
    <property type="match status" value="1"/>
</dbReference>
<dbReference type="InterPro" id="IPR013320">
    <property type="entry name" value="ConA-like_dom_sf"/>
</dbReference>
<dbReference type="SUPFAM" id="SSF101898">
    <property type="entry name" value="NHL repeat"/>
    <property type="match status" value="1"/>
</dbReference>
<dbReference type="Pfam" id="PF20009">
    <property type="entry name" value="GEVED"/>
    <property type="match status" value="4"/>
</dbReference>
<dbReference type="Gene3D" id="2.60.120.200">
    <property type="match status" value="1"/>
</dbReference>
<dbReference type="SUPFAM" id="SSF63825">
    <property type="entry name" value="YWTD domain"/>
    <property type="match status" value="1"/>
</dbReference>
<feature type="region of interest" description="Disordered" evidence="1">
    <location>
        <begin position="1045"/>
        <end position="1097"/>
    </location>
</feature>